<dbReference type="NCBIfam" id="TIGR01840">
    <property type="entry name" value="esterase_phb"/>
    <property type="match status" value="1"/>
</dbReference>
<protein>
    <submittedName>
        <fullName evidence="3">PHB depolymerase family esterase</fullName>
    </submittedName>
</protein>
<reference evidence="3" key="1">
    <citation type="submission" date="2021-11" db="EMBL/GenBank/DDBJ databases">
        <title>The complete genome of Massilia sp sp. G4R7.</title>
        <authorList>
            <person name="Liu L."/>
            <person name="Yue J."/>
            <person name="Yuan J."/>
            <person name="Yang F."/>
            <person name="Li L."/>
        </authorList>
    </citation>
    <scope>NUCLEOTIDE SEQUENCE</scope>
    <source>
        <strain evidence="3">G4R7</strain>
    </source>
</reference>
<dbReference type="SUPFAM" id="SSF53474">
    <property type="entry name" value="alpha/beta-Hydrolases"/>
    <property type="match status" value="1"/>
</dbReference>
<accession>A0ABS8QA70</accession>
<organism evidence="3 4">
    <name type="scientific">Massilia phyllostachyos</name>
    <dbReference type="NCBI Taxonomy" id="2898585"/>
    <lineage>
        <taxon>Bacteria</taxon>
        <taxon>Pseudomonadati</taxon>
        <taxon>Pseudomonadota</taxon>
        <taxon>Betaproteobacteria</taxon>
        <taxon>Burkholderiales</taxon>
        <taxon>Oxalobacteraceae</taxon>
        <taxon>Telluria group</taxon>
        <taxon>Massilia</taxon>
    </lineage>
</organism>
<evidence type="ECO:0000313" key="3">
    <source>
        <dbReference type="EMBL" id="MCD2517520.1"/>
    </source>
</evidence>
<proteinExistence type="predicted"/>
<sequence length="323" mass="34215">MYSRIMVDWFSWTSEAARSASVPFHVLPAVRQPHGFLAGSLQANGQVIRYRLYVPATRGSEPPALVVMLHGCGQDAADFALATGMNELAEQAGFLVLYPEQSPYANWNSCWNWFEAANQARDQGEPALVAALTLKIIGDHGVDQRRVSIAGLSAGAAMALIVGRNYPDIFSAIGCHSGMPHGSATSGIGAMTTMRFGGAVPACAGGPCLTSVPVIVFHGGDDAIVHQSNGDGVVRQSIQSYLSARPAGCRSVMNVQVTGQEGGRDFTRSVHTGKSGTVVAEHWLVHGTGHAWSGGDLRAANTDANGPDASREMLRFFGERHAR</sequence>
<dbReference type="InterPro" id="IPR029058">
    <property type="entry name" value="AB_hydrolase_fold"/>
</dbReference>
<comment type="caution">
    <text evidence="3">The sequence shown here is derived from an EMBL/GenBank/DDBJ whole genome shotgun (WGS) entry which is preliminary data.</text>
</comment>
<evidence type="ECO:0000256" key="1">
    <source>
        <dbReference type="ARBA" id="ARBA00022729"/>
    </source>
</evidence>
<gene>
    <name evidence="3" type="ORF">LQ564_14490</name>
</gene>
<dbReference type="Proteomes" id="UP001179361">
    <property type="component" value="Unassembled WGS sequence"/>
</dbReference>
<evidence type="ECO:0000256" key="2">
    <source>
        <dbReference type="ARBA" id="ARBA00022801"/>
    </source>
</evidence>
<dbReference type="RefSeq" id="WP_231058806.1">
    <property type="nucleotide sequence ID" value="NZ_JAJNOC010000004.1"/>
</dbReference>
<dbReference type="PANTHER" id="PTHR43037:SF1">
    <property type="entry name" value="BLL1128 PROTEIN"/>
    <property type="match status" value="1"/>
</dbReference>
<dbReference type="EMBL" id="JAJNOC010000004">
    <property type="protein sequence ID" value="MCD2517520.1"/>
    <property type="molecule type" value="Genomic_DNA"/>
</dbReference>
<dbReference type="Pfam" id="PF10503">
    <property type="entry name" value="Esterase_PHB"/>
    <property type="match status" value="1"/>
</dbReference>
<dbReference type="InterPro" id="IPR010126">
    <property type="entry name" value="Esterase_phb"/>
</dbReference>
<keyword evidence="2" id="KW-0378">Hydrolase</keyword>
<dbReference type="InterPro" id="IPR050955">
    <property type="entry name" value="Plant_Biomass_Hydrol_Est"/>
</dbReference>
<dbReference type="Gene3D" id="3.40.50.1820">
    <property type="entry name" value="alpha/beta hydrolase"/>
    <property type="match status" value="1"/>
</dbReference>
<dbReference type="PANTHER" id="PTHR43037">
    <property type="entry name" value="UNNAMED PRODUCT-RELATED"/>
    <property type="match status" value="1"/>
</dbReference>
<keyword evidence="1" id="KW-0732">Signal</keyword>
<evidence type="ECO:0000313" key="4">
    <source>
        <dbReference type="Proteomes" id="UP001179361"/>
    </source>
</evidence>
<keyword evidence="4" id="KW-1185">Reference proteome</keyword>
<name>A0ABS8QA70_9BURK</name>